<dbReference type="Proteomes" id="UP000325313">
    <property type="component" value="Unassembled WGS sequence"/>
</dbReference>
<evidence type="ECO:0000313" key="2">
    <source>
        <dbReference type="EMBL" id="KAA1114011.1"/>
    </source>
</evidence>
<protein>
    <submittedName>
        <fullName evidence="2">Uncharacterized protein</fullName>
    </submittedName>
</protein>
<comment type="caution">
    <text evidence="2">The sequence shown here is derived from an EMBL/GenBank/DDBJ whole genome shotgun (WGS) entry which is preliminary data.</text>
</comment>
<proteinExistence type="predicted"/>
<gene>
    <name evidence="2" type="ORF">PGTUg99_005594</name>
</gene>
<dbReference type="EMBL" id="VDEP01000273">
    <property type="protein sequence ID" value="KAA1114011.1"/>
    <property type="molecule type" value="Genomic_DNA"/>
</dbReference>
<organism evidence="2 3">
    <name type="scientific">Puccinia graminis f. sp. tritici</name>
    <dbReference type="NCBI Taxonomy" id="56615"/>
    <lineage>
        <taxon>Eukaryota</taxon>
        <taxon>Fungi</taxon>
        <taxon>Dikarya</taxon>
        <taxon>Basidiomycota</taxon>
        <taxon>Pucciniomycotina</taxon>
        <taxon>Pucciniomycetes</taxon>
        <taxon>Pucciniales</taxon>
        <taxon>Pucciniaceae</taxon>
        <taxon>Puccinia</taxon>
    </lineage>
</organism>
<feature type="region of interest" description="Disordered" evidence="1">
    <location>
        <begin position="53"/>
        <end position="74"/>
    </location>
</feature>
<evidence type="ECO:0000256" key="1">
    <source>
        <dbReference type="SAM" id="MobiDB-lite"/>
    </source>
</evidence>
<name>A0A5B0QLC3_PUCGR</name>
<sequence length="74" mass="8640">MTPSQENADRFNYWNNRFREEVNRLKKQHWHDFLASTNAKTVYQAFQFTKPRSGGGVLPLQRPKGTITSRDGRG</sequence>
<reference evidence="2 3" key="1">
    <citation type="submission" date="2019-05" db="EMBL/GenBank/DDBJ databases">
        <title>Emergence of the Ug99 lineage of the wheat stem rust pathogen through somatic hybridization.</title>
        <authorList>
            <person name="Li F."/>
            <person name="Upadhyaya N.M."/>
            <person name="Sperschneider J."/>
            <person name="Matny O."/>
            <person name="Nguyen-Phuc H."/>
            <person name="Mago R."/>
            <person name="Raley C."/>
            <person name="Miller M.E."/>
            <person name="Silverstein K.A.T."/>
            <person name="Henningsen E."/>
            <person name="Hirsch C.D."/>
            <person name="Visser B."/>
            <person name="Pretorius Z.A."/>
            <person name="Steffenson B.J."/>
            <person name="Schwessinger B."/>
            <person name="Dodds P.N."/>
            <person name="Figueroa M."/>
        </authorList>
    </citation>
    <scope>NUCLEOTIDE SEQUENCE [LARGE SCALE GENOMIC DNA]</scope>
    <source>
        <strain evidence="2 3">Ug99</strain>
    </source>
</reference>
<dbReference type="AlphaFoldDB" id="A0A5B0QLC3"/>
<accession>A0A5B0QLC3</accession>
<evidence type="ECO:0000313" key="3">
    <source>
        <dbReference type="Proteomes" id="UP000325313"/>
    </source>
</evidence>